<feature type="region of interest" description="Disordered" evidence="1">
    <location>
        <begin position="142"/>
        <end position="171"/>
    </location>
</feature>
<feature type="compositionally biased region" description="Polar residues" evidence="1">
    <location>
        <begin position="32"/>
        <end position="46"/>
    </location>
</feature>
<dbReference type="EMBL" id="JANBQB010000256">
    <property type="protein sequence ID" value="KAJ1978786.1"/>
    <property type="molecule type" value="Genomic_DNA"/>
</dbReference>
<keyword evidence="3" id="KW-1185">Reference proteome</keyword>
<feature type="compositionally biased region" description="Polar residues" evidence="1">
    <location>
        <begin position="160"/>
        <end position="169"/>
    </location>
</feature>
<accession>A0A9W8E9D6</accession>
<reference evidence="2" key="1">
    <citation type="submission" date="2022-07" db="EMBL/GenBank/DDBJ databases">
        <title>Phylogenomic reconstructions and comparative analyses of Kickxellomycotina fungi.</title>
        <authorList>
            <person name="Reynolds N.K."/>
            <person name="Stajich J.E."/>
            <person name="Barry K."/>
            <person name="Grigoriev I.V."/>
            <person name="Crous P."/>
            <person name="Smith M.E."/>
        </authorList>
    </citation>
    <scope>NUCLEOTIDE SEQUENCE</scope>
    <source>
        <strain evidence="2">RSA 567</strain>
    </source>
</reference>
<organism evidence="2 3">
    <name type="scientific">Dimargaris verticillata</name>
    <dbReference type="NCBI Taxonomy" id="2761393"/>
    <lineage>
        <taxon>Eukaryota</taxon>
        <taxon>Fungi</taxon>
        <taxon>Fungi incertae sedis</taxon>
        <taxon>Zoopagomycota</taxon>
        <taxon>Kickxellomycotina</taxon>
        <taxon>Dimargaritomycetes</taxon>
        <taxon>Dimargaritales</taxon>
        <taxon>Dimargaritaceae</taxon>
        <taxon>Dimargaris</taxon>
    </lineage>
</organism>
<proteinExistence type="predicted"/>
<comment type="caution">
    <text evidence="2">The sequence shown here is derived from an EMBL/GenBank/DDBJ whole genome shotgun (WGS) entry which is preliminary data.</text>
</comment>
<feature type="compositionally biased region" description="Basic residues" evidence="1">
    <location>
        <begin position="84"/>
        <end position="95"/>
    </location>
</feature>
<feature type="region of interest" description="Disordered" evidence="1">
    <location>
        <begin position="17"/>
        <end position="128"/>
    </location>
</feature>
<protein>
    <submittedName>
        <fullName evidence="2">Uncharacterized protein</fullName>
    </submittedName>
</protein>
<name>A0A9W8E9D6_9FUNG</name>
<gene>
    <name evidence="2" type="ORF">H4R34_003073</name>
</gene>
<evidence type="ECO:0000313" key="3">
    <source>
        <dbReference type="Proteomes" id="UP001151582"/>
    </source>
</evidence>
<dbReference type="Proteomes" id="UP001151582">
    <property type="component" value="Unassembled WGS sequence"/>
</dbReference>
<dbReference type="AlphaFoldDB" id="A0A9W8E9D6"/>
<evidence type="ECO:0000256" key="1">
    <source>
        <dbReference type="SAM" id="MobiDB-lite"/>
    </source>
</evidence>
<evidence type="ECO:0000313" key="2">
    <source>
        <dbReference type="EMBL" id="KAJ1978786.1"/>
    </source>
</evidence>
<feature type="compositionally biased region" description="Polar residues" evidence="1">
    <location>
        <begin position="53"/>
        <end position="71"/>
    </location>
</feature>
<sequence>MHPSFEVAHTVPPLSHANVRHWPDESDGLLSDDTNSTLSDASTYSPGSPLPASHSTSHTALFRPTSSQLQKPRQAHSATVVDKGRRKPAPPRLRRLIAAVKDENAHADSTPTLPRERPSVSSQQRHFPVRATHSAFTVTLDHQQDMQQGQRAAKRHPLQSRPSPAQSNRPLKKVVESLDAAHRRRLSPKTSTANLTVPLLRLANHPTTRVTNATRRSPRLQTKRAVNYCE</sequence>